<dbReference type="Proteomes" id="UP000886188">
    <property type="component" value="Unassembled WGS sequence"/>
</dbReference>
<keyword evidence="2" id="KW-1133">Transmembrane helix</keyword>
<feature type="transmembrane region" description="Helical" evidence="2">
    <location>
        <begin position="102"/>
        <end position="126"/>
    </location>
</feature>
<evidence type="ECO:0000256" key="1">
    <source>
        <dbReference type="SAM" id="Coils"/>
    </source>
</evidence>
<organism evidence="3">
    <name type="scientific">Pseudoalteromonas prydzensis</name>
    <dbReference type="NCBI Taxonomy" id="182141"/>
    <lineage>
        <taxon>Bacteria</taxon>
        <taxon>Pseudomonadati</taxon>
        <taxon>Pseudomonadota</taxon>
        <taxon>Gammaproteobacteria</taxon>
        <taxon>Alteromonadales</taxon>
        <taxon>Pseudoalteromonadaceae</taxon>
        <taxon>Pseudoalteromonas</taxon>
    </lineage>
</organism>
<name>A0A7V1CXJ1_9GAMM</name>
<dbReference type="RefSeq" id="WP_304180604.1">
    <property type="nucleotide sequence ID" value="NZ_DRGM01000063.1"/>
</dbReference>
<feature type="coiled-coil region" evidence="1">
    <location>
        <begin position="219"/>
        <end position="302"/>
    </location>
</feature>
<gene>
    <name evidence="3" type="ORF">ENH88_05885</name>
</gene>
<evidence type="ECO:0000256" key="2">
    <source>
        <dbReference type="SAM" id="Phobius"/>
    </source>
</evidence>
<keyword evidence="2" id="KW-0812">Transmembrane</keyword>
<accession>A0A7V1CXJ1</accession>
<dbReference type="EMBL" id="DRGM01000063">
    <property type="protein sequence ID" value="HEA15970.1"/>
    <property type="molecule type" value="Genomic_DNA"/>
</dbReference>
<feature type="transmembrane region" description="Helical" evidence="2">
    <location>
        <begin position="336"/>
        <end position="359"/>
    </location>
</feature>
<protein>
    <submittedName>
        <fullName evidence="3">Uncharacterized protein</fullName>
    </submittedName>
</protein>
<reference evidence="3" key="1">
    <citation type="journal article" date="2020" name="mSystems">
        <title>Genome- and Community-Level Interaction Insights into Carbon Utilization and Element Cycling Functions of Hydrothermarchaeota in Hydrothermal Sediment.</title>
        <authorList>
            <person name="Zhou Z."/>
            <person name="Liu Y."/>
            <person name="Xu W."/>
            <person name="Pan J."/>
            <person name="Luo Z.H."/>
            <person name="Li M."/>
        </authorList>
    </citation>
    <scope>NUCLEOTIDE SEQUENCE [LARGE SCALE GENOMIC DNA]</scope>
    <source>
        <strain evidence="3">HyVt-346</strain>
    </source>
</reference>
<sequence>MQRKQRDIIKYIAIVILLVLCWLEQFNGYIMAFLDQALVQSSLVYASARSVNGIISLLQSAEVGIGIASIAPAQLLDPVNDLAEYIADAMRMSLGSLFIQRILFTISSGVFFSSLFTASAIGYLLCDHFGYLKQLTGKLLASLILVRFLIPLVVLSTGLASQAFLDEEINSQNQYVENTVETLSAKANTTSTLSAQLSAKINSQKQTSLDELELIAVQQQQLKAVITDNKQQLDELDKQIEAIQTTRSLTEKLTLTELPQAKPLLKKQRDLRQQQASINNQLAALHQQKNQQQQLLHDYNDQLTGNSGNLISKVVDTVSNGITEMADSLEGLFIEFLNLVSLLIIKLFLMPLLFLYLFCKAFKAIWQRSVLQTLAQLKSQITTTITEK</sequence>
<proteinExistence type="predicted"/>
<dbReference type="AlphaFoldDB" id="A0A7V1CXJ1"/>
<evidence type="ECO:0000313" key="3">
    <source>
        <dbReference type="EMBL" id="HEA15970.1"/>
    </source>
</evidence>
<comment type="caution">
    <text evidence="3">The sequence shown here is derived from an EMBL/GenBank/DDBJ whole genome shotgun (WGS) entry which is preliminary data.</text>
</comment>
<feature type="transmembrane region" description="Helical" evidence="2">
    <location>
        <begin position="138"/>
        <end position="165"/>
    </location>
</feature>
<keyword evidence="2" id="KW-0472">Membrane</keyword>
<keyword evidence="1" id="KW-0175">Coiled coil</keyword>
<feature type="transmembrane region" description="Helical" evidence="2">
    <location>
        <begin position="12"/>
        <end position="34"/>
    </location>
</feature>